<name>A0A917U353_9ACTN</name>
<comment type="caution">
    <text evidence="1">The sequence shown here is derived from an EMBL/GenBank/DDBJ whole genome shotgun (WGS) entry which is preliminary data.</text>
</comment>
<dbReference type="Gene3D" id="3.30.460.40">
    <property type="match status" value="1"/>
</dbReference>
<evidence type="ECO:0000313" key="1">
    <source>
        <dbReference type="EMBL" id="GGM53281.1"/>
    </source>
</evidence>
<dbReference type="InterPro" id="IPR039498">
    <property type="entry name" value="NTP_transf_5"/>
</dbReference>
<dbReference type="Pfam" id="PF14907">
    <property type="entry name" value="NTP_transf_5"/>
    <property type="match status" value="1"/>
</dbReference>
<organism evidence="1 2">
    <name type="scientific">Micromonospora sonchi</name>
    <dbReference type="NCBI Taxonomy" id="1763543"/>
    <lineage>
        <taxon>Bacteria</taxon>
        <taxon>Bacillati</taxon>
        <taxon>Actinomycetota</taxon>
        <taxon>Actinomycetes</taxon>
        <taxon>Micromonosporales</taxon>
        <taxon>Micromonosporaceae</taxon>
        <taxon>Micromonospora</taxon>
    </lineage>
</organism>
<sequence length="307" mass="33088">MSAPTERAVAVRCLALDHAATSTCLALRERGVDAVLLKGAGLAYRLGVDRRYGDVDLLVAPAAFSAAERILAELGAFPVISGARLDDLSPHERSWRLPGHVPLVVDLHRGFAGAADAEALWHEVWNSAEEFPLAGGRIPIPGQNCTALFVALHAAAPGRSVRPRADLERALMVLPADAWRAAGRIARRCQAEEAYALGLRLADRGATMAAELGLPERSSPSRWLLAHHGSVPAYSLARLAELPTVAARLRHICRRAVPSPAMMRHSSPLARRGRLGLLLAYANRLGRHAARLPRAVLELRAARRAVR</sequence>
<dbReference type="Proteomes" id="UP000608890">
    <property type="component" value="Unassembled WGS sequence"/>
</dbReference>
<dbReference type="AlphaFoldDB" id="A0A917U353"/>
<evidence type="ECO:0008006" key="3">
    <source>
        <dbReference type="Google" id="ProtNLM"/>
    </source>
</evidence>
<dbReference type="EMBL" id="BMNB01000022">
    <property type="protein sequence ID" value="GGM53281.1"/>
    <property type="molecule type" value="Genomic_DNA"/>
</dbReference>
<keyword evidence="2" id="KW-1185">Reference proteome</keyword>
<proteinExistence type="predicted"/>
<protein>
    <recommendedName>
        <fullName evidence="3">Nucleotidyltransferase family protein</fullName>
    </recommendedName>
</protein>
<evidence type="ECO:0000313" key="2">
    <source>
        <dbReference type="Proteomes" id="UP000608890"/>
    </source>
</evidence>
<reference evidence="1" key="1">
    <citation type="journal article" date="2014" name="Int. J. Syst. Evol. Microbiol.">
        <title>Complete genome sequence of Corynebacterium casei LMG S-19264T (=DSM 44701T), isolated from a smear-ripened cheese.</title>
        <authorList>
            <consortium name="US DOE Joint Genome Institute (JGI-PGF)"/>
            <person name="Walter F."/>
            <person name="Albersmeier A."/>
            <person name="Kalinowski J."/>
            <person name="Ruckert C."/>
        </authorList>
    </citation>
    <scope>NUCLEOTIDE SEQUENCE</scope>
    <source>
        <strain evidence="1">CGMCC 4.7312</strain>
    </source>
</reference>
<accession>A0A917U353</accession>
<reference evidence="1" key="2">
    <citation type="submission" date="2020-09" db="EMBL/GenBank/DDBJ databases">
        <authorList>
            <person name="Sun Q."/>
            <person name="Zhou Y."/>
        </authorList>
    </citation>
    <scope>NUCLEOTIDE SEQUENCE</scope>
    <source>
        <strain evidence="1">CGMCC 4.7312</strain>
    </source>
</reference>
<gene>
    <name evidence="1" type="ORF">GCM10011608_42700</name>
</gene>
<dbReference type="RefSeq" id="WP_189047091.1">
    <property type="nucleotide sequence ID" value="NZ_BMNB01000022.1"/>
</dbReference>